<feature type="transmembrane region" description="Helical" evidence="6">
    <location>
        <begin position="353"/>
        <end position="374"/>
    </location>
</feature>
<dbReference type="InterPro" id="IPR011701">
    <property type="entry name" value="MFS"/>
</dbReference>
<gene>
    <name evidence="8" type="primary">gudP</name>
    <name evidence="8" type="ORF">EMA8858_00150</name>
</gene>
<comment type="subcellular location">
    <subcellularLocation>
        <location evidence="1">Membrane</location>
        <topology evidence="1">Multi-pass membrane protein</topology>
    </subcellularLocation>
</comment>
<feature type="transmembrane region" description="Helical" evidence="6">
    <location>
        <begin position="74"/>
        <end position="92"/>
    </location>
</feature>
<dbReference type="Proteomes" id="UP000837932">
    <property type="component" value="Unassembled WGS sequence"/>
</dbReference>
<evidence type="ECO:0000256" key="5">
    <source>
        <dbReference type="ARBA" id="ARBA00023136"/>
    </source>
</evidence>
<organism evidence="8 9">
    <name type="scientific">Emticicia aquatica</name>
    <dbReference type="NCBI Taxonomy" id="1681835"/>
    <lineage>
        <taxon>Bacteria</taxon>
        <taxon>Pseudomonadati</taxon>
        <taxon>Bacteroidota</taxon>
        <taxon>Cytophagia</taxon>
        <taxon>Cytophagales</taxon>
        <taxon>Leadbetterellaceae</taxon>
        <taxon>Emticicia</taxon>
    </lineage>
</organism>
<keyword evidence="5 6" id="KW-0472">Membrane</keyword>
<protein>
    <submittedName>
        <fullName evidence="8">Glucarate transporter</fullName>
    </submittedName>
</protein>
<keyword evidence="2" id="KW-0813">Transport</keyword>
<evidence type="ECO:0000256" key="1">
    <source>
        <dbReference type="ARBA" id="ARBA00004141"/>
    </source>
</evidence>
<feature type="domain" description="Major facilitator superfamily (MFS) profile" evidence="7">
    <location>
        <begin position="9"/>
        <end position="411"/>
    </location>
</feature>
<keyword evidence="3 6" id="KW-0812">Transmembrane</keyword>
<dbReference type="RefSeq" id="WP_238803805.1">
    <property type="nucleotide sequence ID" value="NZ_CAKLPY010000001.1"/>
</dbReference>
<feature type="transmembrane region" description="Helical" evidence="6">
    <location>
        <begin position="220"/>
        <end position="241"/>
    </location>
</feature>
<feature type="transmembrane region" description="Helical" evidence="6">
    <location>
        <begin position="141"/>
        <end position="159"/>
    </location>
</feature>
<evidence type="ECO:0000256" key="3">
    <source>
        <dbReference type="ARBA" id="ARBA00022692"/>
    </source>
</evidence>
<name>A0ABM9AJY7_9BACT</name>
<feature type="transmembrane region" description="Helical" evidence="6">
    <location>
        <begin position="165"/>
        <end position="183"/>
    </location>
</feature>
<feature type="transmembrane region" description="Helical" evidence="6">
    <location>
        <begin position="380"/>
        <end position="402"/>
    </location>
</feature>
<dbReference type="SUPFAM" id="SSF103473">
    <property type="entry name" value="MFS general substrate transporter"/>
    <property type="match status" value="1"/>
</dbReference>
<dbReference type="PANTHER" id="PTHR23505">
    <property type="entry name" value="SPINSTER"/>
    <property type="match status" value="1"/>
</dbReference>
<evidence type="ECO:0000313" key="9">
    <source>
        <dbReference type="Proteomes" id="UP000837932"/>
    </source>
</evidence>
<dbReference type="InterPro" id="IPR044770">
    <property type="entry name" value="MFS_spinster-like"/>
</dbReference>
<evidence type="ECO:0000256" key="4">
    <source>
        <dbReference type="ARBA" id="ARBA00022989"/>
    </source>
</evidence>
<feature type="transmembrane region" description="Helical" evidence="6">
    <location>
        <begin position="261"/>
        <end position="280"/>
    </location>
</feature>
<dbReference type="EMBL" id="CAKLPY010000001">
    <property type="protein sequence ID" value="CAH0994043.1"/>
    <property type="molecule type" value="Genomic_DNA"/>
</dbReference>
<evidence type="ECO:0000313" key="8">
    <source>
        <dbReference type="EMBL" id="CAH0994043.1"/>
    </source>
</evidence>
<dbReference type="PANTHER" id="PTHR23505:SF79">
    <property type="entry name" value="PROTEIN SPINSTER"/>
    <property type="match status" value="1"/>
</dbReference>
<proteinExistence type="predicted"/>
<keyword evidence="4 6" id="KW-1133">Transmembrane helix</keyword>
<keyword evidence="9" id="KW-1185">Reference proteome</keyword>
<dbReference type="InterPro" id="IPR036259">
    <property type="entry name" value="MFS_trans_sf"/>
</dbReference>
<evidence type="ECO:0000256" key="6">
    <source>
        <dbReference type="SAM" id="Phobius"/>
    </source>
</evidence>
<dbReference type="InterPro" id="IPR020846">
    <property type="entry name" value="MFS_dom"/>
</dbReference>
<feature type="transmembrane region" description="Helical" evidence="6">
    <location>
        <begin position="43"/>
        <end position="67"/>
    </location>
</feature>
<dbReference type="PROSITE" id="PS50850">
    <property type="entry name" value="MFS"/>
    <property type="match status" value="1"/>
</dbReference>
<dbReference type="PIRSF" id="PIRSF002808">
    <property type="entry name" value="Hexose_phosphate_transp"/>
    <property type="match status" value="1"/>
</dbReference>
<accession>A0ABM9AJY7</accession>
<comment type="caution">
    <text evidence="8">The sequence shown here is derived from an EMBL/GenBank/DDBJ whole genome shotgun (WGS) entry which is preliminary data.</text>
</comment>
<evidence type="ECO:0000256" key="2">
    <source>
        <dbReference type="ARBA" id="ARBA00022448"/>
    </source>
</evidence>
<reference evidence="8" key="1">
    <citation type="submission" date="2021-12" db="EMBL/GenBank/DDBJ databases">
        <authorList>
            <person name="Rodrigo-Torres L."/>
            <person name="Arahal R. D."/>
            <person name="Lucena T."/>
        </authorList>
    </citation>
    <scope>NUCLEOTIDE SEQUENCE</scope>
    <source>
        <strain evidence="8">CECT 8858</strain>
    </source>
</reference>
<dbReference type="Gene3D" id="1.20.1250.20">
    <property type="entry name" value="MFS general substrate transporter like domains"/>
    <property type="match status" value="1"/>
</dbReference>
<sequence length="411" mass="45213">MSKNYKWWVVFMLWFVCFFNYADRQAIFSVFPLLKQEMSLSDIQLGIVGAAFMWVYAGFGAIAGIVGDKFPRKTLIIGGLIFWSLVTIGTALSTNYVHLVICRALEGFGEAFYFPASMSLLSDYHSKETRSKAMSFHQSSVYAGTIAGGTVAGFMGQYYGWHTSFYLFGGLGVLLGVILLGFLKEPVRGQAEIEENTHVLFDLKQRNISDNIKQVFSKPIVWILVTVFVGANFVASIFLTWMPSFLYKKFNMSLSMAGLNATFYLQMASVLGVISGGFLADKLAKRYFGGRMITQSIGLLMGVPFIFLAGWTLSIPILIVALIGFGYFKGLYDANIWASLHDVVKPKNRATAVGFMNSIGWFGGGIAPIAIAYASTKYGMSASISATSVLYLIVGLLLIVGISKFMKQPKS</sequence>
<evidence type="ECO:0000259" key="7">
    <source>
        <dbReference type="PROSITE" id="PS50850"/>
    </source>
</evidence>
<dbReference type="Pfam" id="PF07690">
    <property type="entry name" value="MFS_1"/>
    <property type="match status" value="1"/>
</dbReference>
<dbReference type="InterPro" id="IPR000849">
    <property type="entry name" value="Sugar_P_transporter"/>
</dbReference>